<organism evidence="2 3">
    <name type="scientific">Azospirillum oleiclasticum</name>
    <dbReference type="NCBI Taxonomy" id="2735135"/>
    <lineage>
        <taxon>Bacteria</taxon>
        <taxon>Pseudomonadati</taxon>
        <taxon>Pseudomonadota</taxon>
        <taxon>Alphaproteobacteria</taxon>
        <taxon>Rhodospirillales</taxon>
        <taxon>Azospirillaceae</taxon>
        <taxon>Azospirillum</taxon>
    </lineage>
</organism>
<evidence type="ECO:0000256" key="1">
    <source>
        <dbReference type="SAM" id="MobiDB-lite"/>
    </source>
</evidence>
<name>A0ABX2T786_9PROT</name>
<evidence type="ECO:0000313" key="2">
    <source>
        <dbReference type="EMBL" id="NYZ20064.1"/>
    </source>
</evidence>
<accession>A0ABX2T786</accession>
<evidence type="ECO:0000313" key="3">
    <source>
        <dbReference type="Proteomes" id="UP000584642"/>
    </source>
</evidence>
<reference evidence="2 3" key="1">
    <citation type="submission" date="2020-05" db="EMBL/GenBank/DDBJ databases">
        <title>Azospirillum oleiclasticum sp. nov, a nitrogen-fixing and heavy crude oil-emulsifying bacterium isolated from the crude oil of Yumen Oilfield.</title>
        <authorList>
            <person name="Wu D."/>
            <person name="Cai M."/>
            <person name="Zhang X."/>
        </authorList>
    </citation>
    <scope>NUCLEOTIDE SEQUENCE [LARGE SCALE GENOMIC DNA]</scope>
    <source>
        <strain evidence="2 3">ROY-1-1-2</strain>
    </source>
</reference>
<gene>
    <name evidence="2" type="ORF">HND93_10090</name>
</gene>
<dbReference type="EMBL" id="JABFDB010000006">
    <property type="protein sequence ID" value="NYZ20064.1"/>
    <property type="molecule type" value="Genomic_DNA"/>
</dbReference>
<sequence>MHLRLLLAGFVGTLFLAFVVFVGFGSDDPAENRAKGFQEACEGSAFVTALTEDPARVTTVCSCILGWHLKDIREGRGLLPIALYTVDGPAAANGLPERTLTTDRRARQSCTAGRSAG</sequence>
<comment type="caution">
    <text evidence="2">The sequence shown here is derived from an EMBL/GenBank/DDBJ whole genome shotgun (WGS) entry which is preliminary data.</text>
</comment>
<keyword evidence="3" id="KW-1185">Reference proteome</keyword>
<feature type="compositionally biased region" description="Polar residues" evidence="1">
    <location>
        <begin position="108"/>
        <end position="117"/>
    </location>
</feature>
<dbReference type="Proteomes" id="UP000584642">
    <property type="component" value="Unassembled WGS sequence"/>
</dbReference>
<protein>
    <submittedName>
        <fullName evidence="2">Uncharacterized protein</fullName>
    </submittedName>
</protein>
<dbReference type="RefSeq" id="WP_180281841.1">
    <property type="nucleotide sequence ID" value="NZ_JABFDB010000006.1"/>
</dbReference>
<feature type="region of interest" description="Disordered" evidence="1">
    <location>
        <begin position="95"/>
        <end position="117"/>
    </location>
</feature>
<proteinExistence type="predicted"/>